<protein>
    <recommendedName>
        <fullName evidence="1">DUF7919 domain-containing protein</fullName>
    </recommendedName>
</protein>
<keyword evidence="3" id="KW-1185">Reference proteome</keyword>
<comment type="caution">
    <text evidence="2">The sequence shown here is derived from an EMBL/GenBank/DDBJ whole genome shotgun (WGS) entry which is preliminary data.</text>
</comment>
<gene>
    <name evidence="2" type="ORF">ACE1CI_16545</name>
</gene>
<dbReference type="Proteomes" id="UP001576784">
    <property type="component" value="Unassembled WGS sequence"/>
</dbReference>
<accession>A0ABV4XS37</accession>
<name>A0ABV4XS37_9CYAN</name>
<evidence type="ECO:0000259" key="1">
    <source>
        <dbReference type="Pfam" id="PF25535"/>
    </source>
</evidence>
<feature type="domain" description="DUF7919" evidence="1">
    <location>
        <begin position="2"/>
        <end position="134"/>
    </location>
</feature>
<evidence type="ECO:0000313" key="3">
    <source>
        <dbReference type="Proteomes" id="UP001576784"/>
    </source>
</evidence>
<dbReference type="InterPro" id="IPR057679">
    <property type="entry name" value="DUF7919"/>
</dbReference>
<evidence type="ECO:0000313" key="2">
    <source>
        <dbReference type="EMBL" id="MFB2894520.1"/>
    </source>
</evidence>
<dbReference type="RefSeq" id="WP_413264166.1">
    <property type="nucleotide sequence ID" value="NZ_JBHFNR010000117.1"/>
</dbReference>
<dbReference type="EMBL" id="JBHFNR010000117">
    <property type="protein sequence ID" value="MFB2894520.1"/>
    <property type="molecule type" value="Genomic_DNA"/>
</dbReference>
<sequence>MTYYEDLSPYAYFGRYDPPGLKLINVGWLGEGELFPKGETSQEFKAKLFEFCLDKYAVNVTRGFHTCEFCSFSDRQQWSELCNSYGENTYCLGIGNGEIRIIGQSAIYAAPSLIYHYVVLHSYKPPEEFIEAVLFGPAPGSKEHETLLERYRTY</sequence>
<organism evidence="2 3">
    <name type="scientific">Floridaenema flaviceps BLCC-F50</name>
    <dbReference type="NCBI Taxonomy" id="3153642"/>
    <lineage>
        <taxon>Bacteria</taxon>
        <taxon>Bacillati</taxon>
        <taxon>Cyanobacteriota</taxon>
        <taxon>Cyanophyceae</taxon>
        <taxon>Oscillatoriophycideae</taxon>
        <taxon>Aerosakkonematales</taxon>
        <taxon>Aerosakkonemataceae</taxon>
        <taxon>Floridanema</taxon>
        <taxon>Floridanema flaviceps</taxon>
    </lineage>
</organism>
<reference evidence="2 3" key="1">
    <citation type="submission" date="2024-09" db="EMBL/GenBank/DDBJ databases">
        <title>Floridaenema gen nov. (Aerosakkonemataceae, Aerosakkonematales ord. nov., Cyanobacteria) from benthic tropical and subtropical fresh waters, with the description of four new species.</title>
        <authorList>
            <person name="Moretto J.A."/>
            <person name="Berthold D.E."/>
            <person name="Lefler F.W."/>
            <person name="Huang I.-S."/>
            <person name="Laughinghouse H. IV."/>
        </authorList>
    </citation>
    <scope>NUCLEOTIDE SEQUENCE [LARGE SCALE GENOMIC DNA]</scope>
    <source>
        <strain evidence="2 3">BLCC-F50</strain>
    </source>
</reference>
<dbReference type="Pfam" id="PF25535">
    <property type="entry name" value="DUF7919"/>
    <property type="match status" value="1"/>
</dbReference>
<proteinExistence type="predicted"/>